<name>A0A9P4X050_9PLEO</name>
<evidence type="ECO:0008006" key="3">
    <source>
        <dbReference type="Google" id="ProtNLM"/>
    </source>
</evidence>
<proteinExistence type="predicted"/>
<dbReference type="InterPro" id="IPR011009">
    <property type="entry name" value="Kinase-like_dom_sf"/>
</dbReference>
<dbReference type="OrthoDB" id="676979at2759"/>
<dbReference type="AlphaFoldDB" id="A0A9P4X050"/>
<organism evidence="1 2">
    <name type="scientific">Didymella heteroderae</name>
    <dbReference type="NCBI Taxonomy" id="1769908"/>
    <lineage>
        <taxon>Eukaryota</taxon>
        <taxon>Fungi</taxon>
        <taxon>Dikarya</taxon>
        <taxon>Ascomycota</taxon>
        <taxon>Pezizomycotina</taxon>
        <taxon>Dothideomycetes</taxon>
        <taxon>Pleosporomycetidae</taxon>
        <taxon>Pleosporales</taxon>
        <taxon>Pleosporineae</taxon>
        <taxon>Didymellaceae</taxon>
        <taxon>Didymella</taxon>
    </lineage>
</organism>
<evidence type="ECO:0000313" key="2">
    <source>
        <dbReference type="Proteomes" id="UP000758155"/>
    </source>
</evidence>
<keyword evidence="2" id="KW-1185">Reference proteome</keyword>
<dbReference type="SUPFAM" id="SSF56112">
    <property type="entry name" value="Protein kinase-like (PK-like)"/>
    <property type="match status" value="1"/>
</dbReference>
<gene>
    <name evidence="1" type="ORF">E8E12_005040</name>
</gene>
<reference evidence="1" key="1">
    <citation type="submission" date="2019-04" db="EMBL/GenBank/DDBJ databases">
        <title>Sequencing of skin fungus with MAO and IRED activity.</title>
        <authorList>
            <person name="Marsaioli A.J."/>
            <person name="Bonatto J.M.C."/>
            <person name="Reis Junior O."/>
        </authorList>
    </citation>
    <scope>NUCLEOTIDE SEQUENCE</scope>
    <source>
        <strain evidence="1">28M1</strain>
    </source>
</reference>
<dbReference type="Gene3D" id="1.10.510.10">
    <property type="entry name" value="Transferase(Phosphotransferase) domain 1"/>
    <property type="match status" value="1"/>
</dbReference>
<comment type="caution">
    <text evidence="1">The sequence shown here is derived from an EMBL/GenBank/DDBJ whole genome shotgun (WGS) entry which is preliminary data.</text>
</comment>
<accession>A0A9P4X050</accession>
<protein>
    <recommendedName>
        <fullName evidence="3">Protein kinase domain-containing protein</fullName>
    </recommendedName>
</protein>
<dbReference type="Proteomes" id="UP000758155">
    <property type="component" value="Unassembled WGS sequence"/>
</dbReference>
<evidence type="ECO:0000313" key="1">
    <source>
        <dbReference type="EMBL" id="KAF3046879.1"/>
    </source>
</evidence>
<sequence length="401" mass="45611">MEEHEEGQAFPDYRAALPNDYVYVSEGPDRHILYCLPRDSIPTHINRAALRSDLVVVKVRRRPYIQAEIDILIAIRNSAVPDANIARTHFLKLLDVTLPEDSEDSLSGLVMPAVLPAVTLGDWALYPQTDDPTPFIYYVFLSLTTALRFLHSHIRIEHGDLHDGNVMLRRSVSDPSGLSELVLIDFENKREVNGETSRDYYDLLFILSNLIEQAERSVDDDWPSFKASVRNMLYEKEAKMTRRVRIDVFDDFCEQWKGVAEEDRGQVSDRELAVTLEMFESAVEKREQDFVEPLSIMASVPDKYEIVSEAGRGAHSRIYFSLLRASIAFVKVQNKITKDSIGFAGLKKSLVAIEVSPNRALIYREYGVLQAIQRSTAAGALEARRHYLAVKDTGDFRTVRQ</sequence>
<dbReference type="EMBL" id="SWKV01000003">
    <property type="protein sequence ID" value="KAF3046879.1"/>
    <property type="molecule type" value="Genomic_DNA"/>
</dbReference>